<keyword evidence="1" id="KW-0175">Coiled coil</keyword>
<feature type="coiled-coil region" evidence="1">
    <location>
        <begin position="2"/>
        <end position="29"/>
    </location>
</feature>
<feature type="coiled-coil region" evidence="1">
    <location>
        <begin position="94"/>
        <end position="135"/>
    </location>
</feature>
<dbReference type="Gene3D" id="1.20.1270.70">
    <property type="entry name" value="Designed single chain three-helix bundle"/>
    <property type="match status" value="1"/>
</dbReference>
<proteinExistence type="predicted"/>
<name>A0A8S5S933_9VIRU</name>
<evidence type="ECO:0000256" key="1">
    <source>
        <dbReference type="SAM" id="Coils"/>
    </source>
</evidence>
<dbReference type="EMBL" id="BK032555">
    <property type="protein sequence ID" value="DAF47473.1"/>
    <property type="molecule type" value="Genomic_DNA"/>
</dbReference>
<evidence type="ECO:0000313" key="3">
    <source>
        <dbReference type="EMBL" id="DAF47473.1"/>
    </source>
</evidence>
<accession>A0A8S5S933</accession>
<evidence type="ECO:0000256" key="2">
    <source>
        <dbReference type="SAM" id="Phobius"/>
    </source>
</evidence>
<organism evidence="3">
    <name type="scientific">Phage sp. ctGns7</name>
    <dbReference type="NCBI Taxonomy" id="2828003"/>
    <lineage>
        <taxon>Viruses</taxon>
    </lineage>
</organism>
<keyword evidence="2" id="KW-0472">Membrane</keyword>
<keyword evidence="2" id="KW-1133">Transmembrane helix</keyword>
<sequence>MAENTTVEINRLIKDIKDTQKRIDHIEYDDIKEINQKMNKFEVELNTNDLLVKQSIEANEKLVSTLDSVKSSMVEIAQTVKYQGETFLKQTEVISQLTDKVNSVENKVNNVESKINSVENKFDEVDDEIQRVDNKSKIDIIETQSNSVKTFLSKYGGYIVGGSGIIFAIIELIQKLS</sequence>
<protein>
    <submittedName>
        <fullName evidence="3">Uncharacterized protein</fullName>
    </submittedName>
</protein>
<feature type="transmembrane region" description="Helical" evidence="2">
    <location>
        <begin position="155"/>
        <end position="173"/>
    </location>
</feature>
<keyword evidence="2" id="KW-0812">Transmembrane</keyword>
<reference evidence="3" key="1">
    <citation type="journal article" date="2021" name="Proc. Natl. Acad. Sci. U.S.A.">
        <title>A Catalog of Tens of Thousands of Viruses from Human Metagenomes Reveals Hidden Associations with Chronic Diseases.</title>
        <authorList>
            <person name="Tisza M.J."/>
            <person name="Buck C.B."/>
        </authorList>
    </citation>
    <scope>NUCLEOTIDE SEQUENCE</scope>
    <source>
        <strain evidence="3">CtGns7</strain>
    </source>
</reference>